<sequence>MQDLTRRTALSLIGGTLLSAPFVRKARAEGTINVYNWSDYIGATTVEDFQRKTGISVNYDTYSSTEEMEAKLLAGQTGYDLVVQSGQTLPKMIKAGVYGQLDRSLLPLWGNLNPEILKITEGWDHESQHSVPYLWGSAGVGFNVDMVKERLPNADMRSLDILLKPENAEKLADCGISLLDSPTDVFFMVLKYLGKDPNAATEADYRAAAEVLKPIRKYIRTFDNTNLLNAVPNKELCVFNTWSGDYATAEARAKEAGIGLHLAYFVPDTGSLAWVDCWSLPADASNKAGAHAFLNYLLEPEVAAQCTNLTHFANANKMALPLVDHAISSNPAIYPDSATMTRLTTLRKVTEEQERLMTRIWTDVKSG</sequence>
<comment type="caution">
    <text evidence="6">The sequence shown here is derived from an EMBL/GenBank/DDBJ whole genome shotgun (WGS) entry which is preliminary data.</text>
</comment>
<dbReference type="CDD" id="cd13659">
    <property type="entry name" value="PBP2_PotF"/>
    <property type="match status" value="1"/>
</dbReference>
<evidence type="ECO:0000256" key="2">
    <source>
        <dbReference type="ARBA" id="ARBA00022448"/>
    </source>
</evidence>
<dbReference type="Pfam" id="PF13416">
    <property type="entry name" value="SBP_bac_8"/>
    <property type="match status" value="1"/>
</dbReference>
<dbReference type="RefSeq" id="WP_065997333.1">
    <property type="nucleotide sequence ID" value="NZ_MDEO01000028.1"/>
</dbReference>
<dbReference type="PANTHER" id="PTHR30222">
    <property type="entry name" value="SPERMIDINE/PUTRESCINE-BINDING PERIPLASMIC PROTEIN"/>
    <property type="match status" value="1"/>
</dbReference>
<dbReference type="SUPFAM" id="SSF53850">
    <property type="entry name" value="Periplasmic binding protein-like II"/>
    <property type="match status" value="1"/>
</dbReference>
<comment type="function">
    <text evidence="5">Required for the activity of the bacterial periplasmic transport system of putrescine.</text>
</comment>
<dbReference type="STRING" id="1566387.QV13_07745"/>
<dbReference type="PANTHER" id="PTHR30222:SF12">
    <property type="entry name" value="NORSPERMIDINE SENSOR"/>
    <property type="match status" value="1"/>
</dbReference>
<dbReference type="Proteomes" id="UP000094412">
    <property type="component" value="Unassembled WGS sequence"/>
</dbReference>
<evidence type="ECO:0000313" key="6">
    <source>
        <dbReference type="EMBL" id="OCX21536.1"/>
    </source>
</evidence>
<evidence type="ECO:0000256" key="3">
    <source>
        <dbReference type="ARBA" id="ARBA00022729"/>
    </source>
</evidence>
<keyword evidence="3" id="KW-0732">Signal</keyword>
<dbReference type="PIRSF" id="PIRSF019574">
    <property type="entry name" value="Periplasmic_polyamine_BP"/>
    <property type="match status" value="1"/>
</dbReference>
<evidence type="ECO:0000313" key="7">
    <source>
        <dbReference type="Proteomes" id="UP000094412"/>
    </source>
</evidence>
<keyword evidence="2 5" id="KW-0813">Transport</keyword>
<gene>
    <name evidence="6" type="ORF">QV13_07745</name>
</gene>
<dbReference type="InterPro" id="IPR006059">
    <property type="entry name" value="SBP"/>
</dbReference>
<dbReference type="GO" id="GO:0042597">
    <property type="term" value="C:periplasmic space"/>
    <property type="evidence" value="ECO:0007669"/>
    <property type="project" value="UniProtKB-SubCell"/>
</dbReference>
<dbReference type="InterPro" id="IPR001188">
    <property type="entry name" value="Sperm_putr-bd"/>
</dbReference>
<comment type="similarity">
    <text evidence="5">Belongs to the bacterial solute-binding protein PotD/PotF family.</text>
</comment>
<proteinExistence type="inferred from homology"/>
<comment type="subcellular location">
    <subcellularLocation>
        <location evidence="1 5">Periplasm</location>
    </subcellularLocation>
</comment>
<evidence type="ECO:0000256" key="4">
    <source>
        <dbReference type="ARBA" id="ARBA00022764"/>
    </source>
</evidence>
<name>A0A1C2E3N2_9HYPH</name>
<keyword evidence="4 5" id="KW-0574">Periplasm</keyword>
<accession>A0A1C2E3N2</accession>
<dbReference type="AlphaFoldDB" id="A0A1C2E3N2"/>
<organism evidence="6 7">
    <name type="scientific">Mesorhizobium hungaricum</name>
    <dbReference type="NCBI Taxonomy" id="1566387"/>
    <lineage>
        <taxon>Bacteria</taxon>
        <taxon>Pseudomonadati</taxon>
        <taxon>Pseudomonadota</taxon>
        <taxon>Alphaproteobacteria</taxon>
        <taxon>Hyphomicrobiales</taxon>
        <taxon>Phyllobacteriaceae</taxon>
        <taxon>Mesorhizobium</taxon>
    </lineage>
</organism>
<protein>
    <recommendedName>
        <fullName evidence="5">Putrescine-binding periplasmic protein</fullName>
    </recommendedName>
</protein>
<dbReference type="OrthoDB" id="9769319at2"/>
<dbReference type="GO" id="GO:0015846">
    <property type="term" value="P:polyamine transport"/>
    <property type="evidence" value="ECO:0007669"/>
    <property type="project" value="InterPro"/>
</dbReference>
<evidence type="ECO:0000256" key="5">
    <source>
        <dbReference type="PIRNR" id="PIRNR019574"/>
    </source>
</evidence>
<dbReference type="GO" id="GO:0019808">
    <property type="term" value="F:polyamine binding"/>
    <property type="evidence" value="ECO:0007669"/>
    <property type="project" value="InterPro"/>
</dbReference>
<keyword evidence="7" id="KW-1185">Reference proteome</keyword>
<dbReference type="PRINTS" id="PR00909">
    <property type="entry name" value="SPERMDNBNDNG"/>
</dbReference>
<dbReference type="EMBL" id="MDEO01000028">
    <property type="protein sequence ID" value="OCX21536.1"/>
    <property type="molecule type" value="Genomic_DNA"/>
</dbReference>
<reference evidence="6 7" key="1">
    <citation type="submission" date="2016-08" db="EMBL/GenBank/DDBJ databases">
        <title>Whole genome sequence of Mesorhizobium sp. strain UASWS1009 isolated from industrial sewage.</title>
        <authorList>
            <person name="Crovadore J."/>
            <person name="Calmin G."/>
            <person name="Chablais R."/>
            <person name="Cochard B."/>
            <person name="Lefort F."/>
        </authorList>
    </citation>
    <scope>NUCLEOTIDE SEQUENCE [LARGE SCALE GENOMIC DNA]</scope>
    <source>
        <strain evidence="6 7">UASWS1009</strain>
    </source>
</reference>
<dbReference type="Gene3D" id="3.40.190.10">
    <property type="entry name" value="Periplasmic binding protein-like II"/>
    <property type="match status" value="2"/>
</dbReference>
<evidence type="ECO:0000256" key="1">
    <source>
        <dbReference type="ARBA" id="ARBA00004418"/>
    </source>
</evidence>